<gene>
    <name evidence="6" type="ORF">ETSY1_36505</name>
</gene>
<dbReference type="InterPro" id="IPR009081">
    <property type="entry name" value="PP-bd_ACP"/>
</dbReference>
<evidence type="ECO:0000256" key="2">
    <source>
        <dbReference type="ARBA" id="ARBA00006432"/>
    </source>
</evidence>
<dbReference type="PANTHER" id="PTHR45398">
    <property type="match status" value="1"/>
</dbReference>
<feature type="non-terminal residue" evidence="6">
    <location>
        <position position="1"/>
    </location>
</feature>
<dbReference type="InterPro" id="IPR025110">
    <property type="entry name" value="AMP-bd_C"/>
</dbReference>
<dbReference type="Gene3D" id="1.10.1200.10">
    <property type="entry name" value="ACP-like"/>
    <property type="match status" value="1"/>
</dbReference>
<dbReference type="PROSITE" id="PS50075">
    <property type="entry name" value="CARRIER"/>
    <property type="match status" value="1"/>
</dbReference>
<dbReference type="GO" id="GO:0044550">
    <property type="term" value="P:secondary metabolite biosynthetic process"/>
    <property type="evidence" value="ECO:0007669"/>
    <property type="project" value="UniProtKB-ARBA"/>
</dbReference>
<dbReference type="InterPro" id="IPR023213">
    <property type="entry name" value="CAT-like_dom_sf"/>
</dbReference>
<dbReference type="AlphaFoldDB" id="W4L7P0"/>
<dbReference type="FunFam" id="1.10.1200.10:FF:000005">
    <property type="entry name" value="Nonribosomal peptide synthetase 1"/>
    <property type="match status" value="1"/>
</dbReference>
<dbReference type="InterPro" id="IPR020806">
    <property type="entry name" value="PKS_PP-bd"/>
</dbReference>
<keyword evidence="4" id="KW-0597">Phosphoprotein</keyword>
<dbReference type="SUPFAM" id="SSF56801">
    <property type="entry name" value="Acetyl-CoA synthetase-like"/>
    <property type="match status" value="1"/>
</dbReference>
<evidence type="ECO:0000256" key="4">
    <source>
        <dbReference type="ARBA" id="ARBA00022553"/>
    </source>
</evidence>
<dbReference type="Pfam" id="PF00668">
    <property type="entry name" value="Condensation"/>
    <property type="match status" value="2"/>
</dbReference>
<dbReference type="Proteomes" id="UP000019141">
    <property type="component" value="Unassembled WGS sequence"/>
</dbReference>
<dbReference type="SUPFAM" id="SSF47336">
    <property type="entry name" value="ACP-like"/>
    <property type="match status" value="1"/>
</dbReference>
<dbReference type="PROSITE" id="PS00012">
    <property type="entry name" value="PHOSPHOPANTETHEINE"/>
    <property type="match status" value="1"/>
</dbReference>
<dbReference type="FunFam" id="3.40.50.980:FF:000001">
    <property type="entry name" value="Non-ribosomal peptide synthetase"/>
    <property type="match status" value="1"/>
</dbReference>
<dbReference type="Gene3D" id="3.30.559.10">
    <property type="entry name" value="Chloramphenicol acetyltransferase-like domain"/>
    <property type="match status" value="2"/>
</dbReference>
<dbReference type="Pfam" id="PF13193">
    <property type="entry name" value="AMP-binding_C"/>
    <property type="match status" value="1"/>
</dbReference>
<dbReference type="Pfam" id="PF00501">
    <property type="entry name" value="AMP-binding"/>
    <property type="match status" value="1"/>
</dbReference>
<dbReference type="InterPro" id="IPR001242">
    <property type="entry name" value="Condensation_dom"/>
</dbReference>
<dbReference type="SUPFAM" id="SSF52777">
    <property type="entry name" value="CoA-dependent acyltransferases"/>
    <property type="match status" value="3"/>
</dbReference>
<dbReference type="EMBL" id="AZHW01001126">
    <property type="protein sequence ID" value="ETW94057.1"/>
    <property type="molecule type" value="Genomic_DNA"/>
</dbReference>
<comment type="cofactor">
    <cofactor evidence="1">
        <name>pantetheine 4'-phosphate</name>
        <dbReference type="ChEBI" id="CHEBI:47942"/>
    </cofactor>
</comment>
<accession>W4L7P0</accession>
<dbReference type="SMART" id="SM00823">
    <property type="entry name" value="PKS_PP"/>
    <property type="match status" value="1"/>
</dbReference>
<dbReference type="GO" id="GO:0031177">
    <property type="term" value="F:phosphopantetheine binding"/>
    <property type="evidence" value="ECO:0007669"/>
    <property type="project" value="InterPro"/>
</dbReference>
<evidence type="ECO:0000256" key="1">
    <source>
        <dbReference type="ARBA" id="ARBA00001957"/>
    </source>
</evidence>
<dbReference type="FunFam" id="3.30.300.30:FF:000010">
    <property type="entry name" value="Enterobactin synthetase component F"/>
    <property type="match status" value="1"/>
</dbReference>
<dbReference type="PROSITE" id="PS00455">
    <property type="entry name" value="AMP_BINDING"/>
    <property type="match status" value="1"/>
</dbReference>
<dbReference type="PANTHER" id="PTHR45398:SF1">
    <property type="entry name" value="ENZYME, PUTATIVE (JCVI)-RELATED"/>
    <property type="match status" value="1"/>
</dbReference>
<evidence type="ECO:0000313" key="7">
    <source>
        <dbReference type="Proteomes" id="UP000019141"/>
    </source>
</evidence>
<evidence type="ECO:0000313" key="6">
    <source>
        <dbReference type="EMBL" id="ETW94057.1"/>
    </source>
</evidence>
<protein>
    <recommendedName>
        <fullName evidence="5">Carrier domain-containing protein</fullName>
    </recommendedName>
</protein>
<dbReference type="InterPro" id="IPR036736">
    <property type="entry name" value="ACP-like_sf"/>
</dbReference>
<dbReference type="InterPro" id="IPR020845">
    <property type="entry name" value="AMP-binding_CS"/>
</dbReference>
<name>W4L7P0_ENTF1</name>
<dbReference type="NCBIfam" id="TIGR01733">
    <property type="entry name" value="AA-adenyl-dom"/>
    <property type="match status" value="1"/>
</dbReference>
<dbReference type="HOGENOM" id="CLU_265441_0_0_7"/>
<dbReference type="Gene3D" id="3.30.300.30">
    <property type="match status" value="1"/>
</dbReference>
<keyword evidence="7" id="KW-1185">Reference proteome</keyword>
<comment type="similarity">
    <text evidence="2">Belongs to the ATP-dependent AMP-binding enzyme family.</text>
</comment>
<dbReference type="FunFam" id="2.30.38.10:FF:000001">
    <property type="entry name" value="Non-ribosomal peptide synthetase PvdI"/>
    <property type="match status" value="1"/>
</dbReference>
<dbReference type="InterPro" id="IPR045851">
    <property type="entry name" value="AMP-bd_C_sf"/>
</dbReference>
<dbReference type="Gene3D" id="3.30.559.30">
    <property type="entry name" value="Nonribosomal peptide synthetase, condensation domain"/>
    <property type="match status" value="2"/>
</dbReference>
<evidence type="ECO:0000259" key="5">
    <source>
        <dbReference type="PROSITE" id="PS50075"/>
    </source>
</evidence>
<reference evidence="6 7" key="1">
    <citation type="journal article" date="2014" name="Nature">
        <title>An environmental bacterial taxon with a large and distinct metabolic repertoire.</title>
        <authorList>
            <person name="Wilson M.C."/>
            <person name="Mori T."/>
            <person name="Ruckert C."/>
            <person name="Uria A.R."/>
            <person name="Helf M.J."/>
            <person name="Takada K."/>
            <person name="Gernert C."/>
            <person name="Steffens U.A."/>
            <person name="Heycke N."/>
            <person name="Schmitt S."/>
            <person name="Rinke C."/>
            <person name="Helfrich E.J."/>
            <person name="Brachmann A.O."/>
            <person name="Gurgui C."/>
            <person name="Wakimoto T."/>
            <person name="Kracht M."/>
            <person name="Crusemann M."/>
            <person name="Hentschel U."/>
            <person name="Abe I."/>
            <person name="Matsunaga S."/>
            <person name="Kalinowski J."/>
            <person name="Takeyama H."/>
            <person name="Piel J."/>
        </authorList>
    </citation>
    <scope>NUCLEOTIDE SEQUENCE [LARGE SCALE GENOMIC DNA]</scope>
    <source>
        <strain evidence="7">TSY1</strain>
    </source>
</reference>
<comment type="caution">
    <text evidence="6">The sequence shown here is derived from an EMBL/GenBank/DDBJ whole genome shotgun (WGS) entry which is preliminary data.</text>
</comment>
<sequence>MLPIVNNIVLRVDLSGNPTYRELLAQVRQVTLEGYANEDLPFDKVVEALRPVRHLSHNPLFQVMFSFHDSPLPDLHLPGLDIRLHEAVSNQTAKFDLDLVVIPRADDAQQDESHGGVEGLTLLWEYNRDLFDTATIERMTEHYQTLLEGIVSNPESRMSELPLLTPVQRDQMLVAWNETAAAHDHRCIHHLFEAQVQATPNATAVVCGRQRITYQTLNAKANQLAHHLQTLGVGPEALVGICVERSIAMVIGLLGILKAGGAYVPLEPAYPPERIAFILRDAQISILVTQRALAHVMPASDVCRVELDADWEHMAQYPMDNPVTDVQPHHLAYVIYTSGSTGAPKGVLIEHRSLVNFTHAAISAYDLSASDRVLQFASISFDAAAEELYPSLSCGATLILRTEEMMVSVEAFADASTEQLLTVWDLPTAYWHLVTSEVASGQIVLSNSLRLVIIGGERALPERVRQWHQRVGQTPKLINSYGPTEATVVATQCDLSEVAIGREVPIGRPLDNVEVYVLDAYRQPVPIGVPGELYIGGAGVARGYLNRPELTEAAFIPHPFRAEPGARLYQTGDWVRYRADGHLEYVGRVDTQVKIRGLRIELGEIETVLHQHPDVQQAVVVAREDTPGTKRLVAYVAAKGLSPASEEIRQFLKQRLPDYMVPAAVVILEALPMTSSGKVDTQALPAPEASSERTDAGFAPPRDVVEACLAEIWAEILGVARVGIHDNFFELGGDSIISLQMVSRARQANLRITPKQLFQHQTIAALAAVAGTSPQVQVTQEVVTGSAPLTPIQQWFFEQQLPEPHYFNQSVWVDLASDVKPDVLKQAVEAVLAHHDALRMRFVHQGDGWQQTHGAVGDAIPLSLMDVSTLSVTEQDQAMRTAEADLQASPDLSEGPLVRVALFRLGPKRADRLLIIVHHLVIDGVSWRLVLEDLTSAYHQIGQGDTVTLLPKTTSFRHWAHRLNTYAQSEVMAAERDYWLSPPPEPICPLPVDHPAGRGHNTVNSVASLIRHLSTQDTRALLQDVPAAYNTRINDVLLTALVQSMTEWTGEPSVLIDLEGHGREALFDEVDLSRTVGWFTTLFPVYLTLASIESVGEALKSVKEQLRRIPNRGIGYGVLRYLSDNAATQAQLRQRPQAEISFNYLGQFDRVRSASAGLGIVREWQSPQSGLGHRSHLLGVSGWISEGQLEMCWSYSDQLHERITIERLASGFMRALQTLIAHCQSPEAGGYTLSDFSATTLSQKRLDKLINKLN</sequence>
<feature type="domain" description="Carrier" evidence="5">
    <location>
        <begin position="700"/>
        <end position="774"/>
    </location>
</feature>
<dbReference type="GO" id="GO:0003824">
    <property type="term" value="F:catalytic activity"/>
    <property type="evidence" value="ECO:0007669"/>
    <property type="project" value="InterPro"/>
</dbReference>
<dbReference type="FunFam" id="3.40.50.12780:FF:000012">
    <property type="entry name" value="Non-ribosomal peptide synthetase"/>
    <property type="match status" value="1"/>
</dbReference>
<dbReference type="Pfam" id="PF00550">
    <property type="entry name" value="PP-binding"/>
    <property type="match status" value="1"/>
</dbReference>
<dbReference type="InterPro" id="IPR006162">
    <property type="entry name" value="Ppantetheine_attach_site"/>
</dbReference>
<dbReference type="NCBIfam" id="TIGR01720">
    <property type="entry name" value="NRPS-para261"/>
    <property type="match status" value="1"/>
</dbReference>
<dbReference type="GO" id="GO:0043041">
    <property type="term" value="P:amino acid activation for nonribosomal peptide biosynthetic process"/>
    <property type="evidence" value="ECO:0007669"/>
    <property type="project" value="UniProtKB-ARBA"/>
</dbReference>
<dbReference type="Gene3D" id="2.30.38.10">
    <property type="entry name" value="Luciferase, Domain 3"/>
    <property type="match status" value="1"/>
</dbReference>
<keyword evidence="3" id="KW-0596">Phosphopantetheine</keyword>
<dbReference type="PATRIC" id="fig|1429438.4.peg.6864"/>
<evidence type="ECO:0000256" key="3">
    <source>
        <dbReference type="ARBA" id="ARBA00022450"/>
    </source>
</evidence>
<organism evidence="6 7">
    <name type="scientific">Entotheonella factor</name>
    <dbReference type="NCBI Taxonomy" id="1429438"/>
    <lineage>
        <taxon>Bacteria</taxon>
        <taxon>Pseudomonadati</taxon>
        <taxon>Nitrospinota/Tectimicrobiota group</taxon>
        <taxon>Candidatus Tectimicrobiota</taxon>
        <taxon>Candidatus Entotheonellia</taxon>
        <taxon>Candidatus Entotheonellales</taxon>
        <taxon>Candidatus Entotheonellaceae</taxon>
        <taxon>Candidatus Entotheonella</taxon>
    </lineage>
</organism>
<dbReference type="InterPro" id="IPR010060">
    <property type="entry name" value="NRPS_synth"/>
</dbReference>
<dbReference type="InterPro" id="IPR000873">
    <property type="entry name" value="AMP-dep_synth/lig_dom"/>
</dbReference>
<proteinExistence type="inferred from homology"/>
<dbReference type="InterPro" id="IPR010071">
    <property type="entry name" value="AA_adenyl_dom"/>
</dbReference>
<dbReference type="CDD" id="cd19534">
    <property type="entry name" value="E_NRPS"/>
    <property type="match status" value="1"/>
</dbReference>
<dbReference type="Gene3D" id="3.40.50.980">
    <property type="match status" value="2"/>
</dbReference>